<reference evidence="2 3" key="1">
    <citation type="submission" date="2018-08" db="EMBL/GenBank/DDBJ databases">
        <title>Genomic Encyclopedia of Type Strains, Phase IV (KMG-IV): sequencing the most valuable type-strain genomes for metagenomic binning, comparative biology and taxonomic classification.</title>
        <authorList>
            <person name="Goeker M."/>
        </authorList>
    </citation>
    <scope>NUCLEOTIDE SEQUENCE [LARGE SCALE GENOMIC DNA]</scope>
    <source>
        <strain evidence="2 3">DSM 25527</strain>
    </source>
</reference>
<dbReference type="AlphaFoldDB" id="A0A397P8W2"/>
<sequence length="204" mass="22439">MLTIHLSAVEGGVLPLDIAPACSCPDARIFPAHDSLNEQIFVSGSFVVPEIAPACGLGSVPVDGNLSVHTLDMPAEKSDLTRSDSEVQAGIVSEIQFILRMRRARTEFFEDNLFAEPAWDMMLDLMEARLRGTEILTSSLCMAASVPATTALRWIKNLTEKGILVRRADENDKRRVYVALSDEAASAMKDWFELFNRQKPTAGL</sequence>
<proteinExistence type="predicted"/>
<organism evidence="2 3">
    <name type="scientific">Hephaestia caeni</name>
    <dbReference type="NCBI Taxonomy" id="645617"/>
    <lineage>
        <taxon>Bacteria</taxon>
        <taxon>Pseudomonadati</taxon>
        <taxon>Pseudomonadota</taxon>
        <taxon>Alphaproteobacteria</taxon>
        <taxon>Sphingomonadales</taxon>
        <taxon>Sphingomonadaceae</taxon>
        <taxon>Hephaestia</taxon>
    </lineage>
</organism>
<accession>A0A397P8W2</accession>
<gene>
    <name evidence="2" type="ORF">DFR49_0529</name>
</gene>
<keyword evidence="3" id="KW-1185">Reference proteome</keyword>
<dbReference type="GO" id="GO:0003700">
    <property type="term" value="F:DNA-binding transcription factor activity"/>
    <property type="evidence" value="ECO:0007669"/>
    <property type="project" value="InterPro"/>
</dbReference>
<keyword evidence="2" id="KW-0238">DNA-binding</keyword>
<dbReference type="Proteomes" id="UP000266568">
    <property type="component" value="Unassembled WGS sequence"/>
</dbReference>
<protein>
    <submittedName>
        <fullName evidence="2">DNA-binding MarR family transcriptional regulator</fullName>
    </submittedName>
</protein>
<evidence type="ECO:0000259" key="1">
    <source>
        <dbReference type="Pfam" id="PF13463"/>
    </source>
</evidence>
<dbReference type="Pfam" id="PF13463">
    <property type="entry name" value="HTH_27"/>
    <property type="match status" value="1"/>
</dbReference>
<dbReference type="SUPFAM" id="SSF46785">
    <property type="entry name" value="Winged helix' DNA-binding domain"/>
    <property type="match status" value="1"/>
</dbReference>
<feature type="domain" description="HTH marR-type" evidence="1">
    <location>
        <begin position="138"/>
        <end position="184"/>
    </location>
</feature>
<evidence type="ECO:0000313" key="3">
    <source>
        <dbReference type="Proteomes" id="UP000266568"/>
    </source>
</evidence>
<dbReference type="GO" id="GO:0003677">
    <property type="term" value="F:DNA binding"/>
    <property type="evidence" value="ECO:0007669"/>
    <property type="project" value="UniProtKB-KW"/>
</dbReference>
<dbReference type="InterPro" id="IPR036390">
    <property type="entry name" value="WH_DNA-bd_sf"/>
</dbReference>
<dbReference type="EMBL" id="QXDC01000002">
    <property type="protein sequence ID" value="RIA46000.1"/>
    <property type="molecule type" value="Genomic_DNA"/>
</dbReference>
<dbReference type="Gene3D" id="1.10.10.10">
    <property type="entry name" value="Winged helix-like DNA-binding domain superfamily/Winged helix DNA-binding domain"/>
    <property type="match status" value="1"/>
</dbReference>
<name>A0A397P8W2_9SPHN</name>
<evidence type="ECO:0000313" key="2">
    <source>
        <dbReference type="EMBL" id="RIA46000.1"/>
    </source>
</evidence>
<comment type="caution">
    <text evidence="2">The sequence shown here is derived from an EMBL/GenBank/DDBJ whole genome shotgun (WGS) entry which is preliminary data.</text>
</comment>
<dbReference type="InterPro" id="IPR000835">
    <property type="entry name" value="HTH_MarR-typ"/>
</dbReference>
<dbReference type="InterPro" id="IPR036388">
    <property type="entry name" value="WH-like_DNA-bd_sf"/>
</dbReference>